<evidence type="ECO:0008006" key="3">
    <source>
        <dbReference type="Google" id="ProtNLM"/>
    </source>
</evidence>
<dbReference type="RefSeq" id="WP_088465549.1">
    <property type="nucleotide sequence ID" value="NZ_NIRR01000035.1"/>
</dbReference>
<organism evidence="1 2">
    <name type="scientific">Hymenobacter amundsenii</name>
    <dbReference type="NCBI Taxonomy" id="2006685"/>
    <lineage>
        <taxon>Bacteria</taxon>
        <taxon>Pseudomonadati</taxon>
        <taxon>Bacteroidota</taxon>
        <taxon>Cytophagia</taxon>
        <taxon>Cytophagales</taxon>
        <taxon>Hymenobacteraceae</taxon>
        <taxon>Hymenobacter</taxon>
    </lineage>
</organism>
<keyword evidence="2" id="KW-1185">Reference proteome</keyword>
<proteinExistence type="predicted"/>
<reference evidence="1 2" key="1">
    <citation type="submission" date="2017-06" db="EMBL/GenBank/DDBJ databases">
        <title>Hymenobacter amundsenii sp. nov. isolated from regoliths in Antarctica.</title>
        <authorList>
            <person name="Sedlacek I."/>
            <person name="Kralova S."/>
            <person name="Pantucek R."/>
            <person name="Svec P."/>
            <person name="Holochova P."/>
            <person name="Stankova E."/>
            <person name="Vrbovska V."/>
            <person name="Busse H.-J."/>
        </authorList>
    </citation>
    <scope>NUCLEOTIDE SEQUENCE [LARGE SCALE GENOMIC DNA]</scope>
    <source>
        <strain evidence="1 2">CCM 8682</strain>
    </source>
</reference>
<gene>
    <name evidence="1" type="ORF">CDA63_16445</name>
</gene>
<evidence type="ECO:0000313" key="2">
    <source>
        <dbReference type="Proteomes" id="UP000197277"/>
    </source>
</evidence>
<sequence length="146" mass="16838">MKRHIFSSQLVAFALLTACQSSPNQPAVLKATTPGLTSLSGTWVENRESGFILIKINQDSTGTYTRFTDRGKEMSHKTLVDRYFFYESPIRVKYKPDQGYGARVAIHTHRFRFDYELIGDTLREYDKMGYQGSLIKMKPEEKQPFN</sequence>
<dbReference type="PROSITE" id="PS51257">
    <property type="entry name" value="PROKAR_LIPOPROTEIN"/>
    <property type="match status" value="1"/>
</dbReference>
<dbReference type="EMBL" id="NIRR01000035">
    <property type="protein sequence ID" value="OWP62018.1"/>
    <property type="molecule type" value="Genomic_DNA"/>
</dbReference>
<accession>A0A246FHM5</accession>
<comment type="caution">
    <text evidence="1">The sequence shown here is derived from an EMBL/GenBank/DDBJ whole genome shotgun (WGS) entry which is preliminary data.</text>
</comment>
<dbReference type="Proteomes" id="UP000197277">
    <property type="component" value="Unassembled WGS sequence"/>
</dbReference>
<dbReference type="AlphaFoldDB" id="A0A246FHM5"/>
<protein>
    <recommendedName>
        <fullName evidence="3">Lipoprotein</fullName>
    </recommendedName>
</protein>
<dbReference type="OrthoDB" id="886254at2"/>
<name>A0A246FHM5_9BACT</name>
<evidence type="ECO:0000313" key="1">
    <source>
        <dbReference type="EMBL" id="OWP62018.1"/>
    </source>
</evidence>